<evidence type="ECO:0000313" key="10">
    <source>
        <dbReference type="EMBL" id="CAD7637526.1"/>
    </source>
</evidence>
<dbReference type="PANTHER" id="PTHR13140:SF498">
    <property type="entry name" value="DACHS, ISOFORM E"/>
    <property type="match status" value="1"/>
</dbReference>
<feature type="compositionally biased region" description="Pro residues" evidence="8">
    <location>
        <begin position="954"/>
        <end position="965"/>
    </location>
</feature>
<feature type="binding site" evidence="6">
    <location>
        <begin position="233"/>
        <end position="240"/>
    </location>
    <ligand>
        <name>ATP</name>
        <dbReference type="ChEBI" id="CHEBI:30616"/>
    </ligand>
</feature>
<dbReference type="InterPro" id="IPR027417">
    <property type="entry name" value="P-loop_NTPase"/>
</dbReference>
<feature type="region of interest" description="Disordered" evidence="8">
    <location>
        <begin position="499"/>
        <end position="532"/>
    </location>
</feature>
<comment type="similarity">
    <text evidence="6">Belongs to the TRAFAC class myosin-kinesin ATPase superfamily. Myosin family.</text>
</comment>
<keyword evidence="3 6" id="KW-0518">Myosin</keyword>
<dbReference type="GO" id="GO:0016020">
    <property type="term" value="C:membrane"/>
    <property type="evidence" value="ECO:0007669"/>
    <property type="project" value="TreeGrafter"/>
</dbReference>
<dbReference type="SMART" id="SM00242">
    <property type="entry name" value="MYSc"/>
    <property type="match status" value="1"/>
</dbReference>
<dbReference type="Gene3D" id="1.20.120.720">
    <property type="entry name" value="Myosin VI head, motor domain, U50 subdomain"/>
    <property type="match status" value="1"/>
</dbReference>
<keyword evidence="7" id="KW-0175">Coiled coil</keyword>
<proteinExistence type="inferred from homology"/>
<dbReference type="Gene3D" id="1.20.58.530">
    <property type="match status" value="1"/>
</dbReference>
<feature type="region of interest" description="Disordered" evidence="8">
    <location>
        <begin position="110"/>
        <end position="129"/>
    </location>
</feature>
<dbReference type="InterPro" id="IPR036961">
    <property type="entry name" value="Kinesin_motor_dom_sf"/>
</dbReference>
<evidence type="ECO:0000256" key="5">
    <source>
        <dbReference type="ARBA" id="ARBA00023203"/>
    </source>
</evidence>
<dbReference type="InterPro" id="IPR001609">
    <property type="entry name" value="Myosin_head_motor_dom-like"/>
</dbReference>
<dbReference type="GO" id="GO:0016459">
    <property type="term" value="C:myosin complex"/>
    <property type="evidence" value="ECO:0007669"/>
    <property type="project" value="UniProtKB-KW"/>
</dbReference>
<dbReference type="OrthoDB" id="370884at2759"/>
<evidence type="ECO:0000259" key="9">
    <source>
        <dbReference type="PROSITE" id="PS51456"/>
    </source>
</evidence>
<feature type="domain" description="Myosin motor" evidence="9">
    <location>
        <begin position="144"/>
        <end position="903"/>
    </location>
</feature>
<evidence type="ECO:0000256" key="1">
    <source>
        <dbReference type="ARBA" id="ARBA00022741"/>
    </source>
</evidence>
<evidence type="ECO:0000256" key="3">
    <source>
        <dbReference type="ARBA" id="ARBA00023123"/>
    </source>
</evidence>
<dbReference type="SUPFAM" id="SSF52540">
    <property type="entry name" value="P-loop containing nucleoside triphosphate hydrolases"/>
    <property type="match status" value="1"/>
</dbReference>
<dbReference type="Gene3D" id="1.10.10.820">
    <property type="match status" value="1"/>
</dbReference>
<dbReference type="PANTHER" id="PTHR13140">
    <property type="entry name" value="MYOSIN"/>
    <property type="match status" value="1"/>
</dbReference>
<keyword evidence="4 6" id="KW-0505">Motor protein</keyword>
<keyword evidence="5 6" id="KW-0009">Actin-binding</keyword>
<feature type="compositionally biased region" description="Polar residues" evidence="8">
    <location>
        <begin position="499"/>
        <end position="518"/>
    </location>
</feature>
<dbReference type="Gene3D" id="1.20.5.4820">
    <property type="match status" value="1"/>
</dbReference>
<dbReference type="CDD" id="cd14881">
    <property type="entry name" value="MYSc_Myo20"/>
    <property type="match status" value="1"/>
</dbReference>
<evidence type="ECO:0000256" key="8">
    <source>
        <dbReference type="SAM" id="MobiDB-lite"/>
    </source>
</evidence>
<protein>
    <recommendedName>
        <fullName evidence="9">Myosin motor domain-containing protein</fullName>
    </recommendedName>
</protein>
<accession>A0A7R9LC19</accession>
<evidence type="ECO:0000256" key="2">
    <source>
        <dbReference type="ARBA" id="ARBA00022840"/>
    </source>
</evidence>
<dbReference type="InterPro" id="IPR036029">
    <property type="entry name" value="MYSc_Myo20"/>
</dbReference>
<feature type="region of interest" description="Disordered" evidence="8">
    <location>
        <begin position="949"/>
        <end position="993"/>
    </location>
</feature>
<feature type="coiled-coil region" evidence="7">
    <location>
        <begin position="77"/>
        <end position="104"/>
    </location>
</feature>
<organism evidence="10">
    <name type="scientific">Oppiella nova</name>
    <dbReference type="NCBI Taxonomy" id="334625"/>
    <lineage>
        <taxon>Eukaryota</taxon>
        <taxon>Metazoa</taxon>
        <taxon>Ecdysozoa</taxon>
        <taxon>Arthropoda</taxon>
        <taxon>Chelicerata</taxon>
        <taxon>Arachnida</taxon>
        <taxon>Acari</taxon>
        <taxon>Acariformes</taxon>
        <taxon>Sarcoptiformes</taxon>
        <taxon>Oribatida</taxon>
        <taxon>Brachypylina</taxon>
        <taxon>Oppioidea</taxon>
        <taxon>Oppiidae</taxon>
        <taxon>Oppiella</taxon>
    </lineage>
</organism>
<evidence type="ECO:0000256" key="4">
    <source>
        <dbReference type="ARBA" id="ARBA00023175"/>
    </source>
</evidence>
<sequence>MNALFGIPYLFGAFKSVSGRHQWGTSYRDNRAEGMSSPRVSICDQFSSVMATAVGLSKVFILDKYFTEYWQTERQLQDASSNEAVHLQQQLRNLSSELVTLRTRLRISPVNKSTTHGPSGKTHKVQESHQLASKSRKQEYQYTEVNDLIHLLGPLTEDSLLRALHSRFLAKEYYTNVGPVLLSLNHFKDRRNALTLNSTHMEALQCTQLLRIVHEAVRQHNETGYPQAIILSGMSGSGKTYSSMIILRQLFNVAGGGPETDTFKHLAATFTVLRSLGSAKTAINSESSRLGHFIEVQVTDGALYRTKIHCYFLDQSRVVKTLPNEKNYHIFYQMLAGLTSDERAKLNLEGFTIKNLRYLNHSNMNSNSDDDAVRFEAWKSCLSVLGIPFLDVVRVLAAVLLLGNIKFNESQNLIDSGDECKNSGSHEINAVSSLLGISSVLLFKGLTTRTHHSIRGQLIKSHRDSQGASSTRDALAKALYCRTVATIIRRANSSKRIGSTCGTLSSDSNESIHNQTETGSHHASRSNGAKSHKSMNVLNSAVRHATDGFIGILDMFGFEDSKPSHLEQLCINLCSETMQHFYNTHIFKSSIESCREEGVTSDIEIDYVDNVPCIDFISSLRTGLFSLLDVECSLRGTPEAYVQKIKAQHSTNSRYFDINSTKDKSATDPLPQMSRLFGIRHFAGHVTYDSTNFLESNSDRLSDDVISIFHKNTCVFGFVTHLFGVELRALYNKETVPRGMTFRIAPTAHIDTQNGYNPVSTLTQDFHTRLDNLLRTLVHARPHFIRCIKANNSEEPNCFDRTAVVKQIRALQILETVNLMAGGLPHRMRFRAFNSRYRLLAPFKLLKRADDKAIEDCKLILDCFMQSQKSIEPVSAASTTWALGKRHIFLSEGARQQLEMLRNERRVVSALLIQCTWKGWNVRRRWPLIKESLLAQHLAHKNNALLNGMSSKPRPLPITGTPPPFGTQHQNPSKSAENIPPPVPPSRSYTITGNAKLGYPQKRIIKMDYPESGPKVQLEKGQRVTVVGASSKRGHLLVENNDITLTIPYQFLELIPNPNHLARRGANEDSCETNSGANGESKHSNVR</sequence>
<keyword evidence="11" id="KW-1185">Reference proteome</keyword>
<evidence type="ECO:0000256" key="6">
    <source>
        <dbReference type="PROSITE-ProRule" id="PRU00782"/>
    </source>
</evidence>
<keyword evidence="1 6" id="KW-0547">Nucleotide-binding</keyword>
<reference evidence="10" key="1">
    <citation type="submission" date="2020-11" db="EMBL/GenBank/DDBJ databases">
        <authorList>
            <person name="Tran Van P."/>
        </authorList>
    </citation>
    <scope>NUCLEOTIDE SEQUENCE</scope>
</reference>
<feature type="region of interest" description="Actin-binding" evidence="6">
    <location>
        <begin position="770"/>
        <end position="792"/>
    </location>
</feature>
<dbReference type="Gene3D" id="3.40.850.10">
    <property type="entry name" value="Kinesin motor domain"/>
    <property type="match status" value="1"/>
</dbReference>
<dbReference type="Pfam" id="PF00063">
    <property type="entry name" value="Myosin_head"/>
    <property type="match status" value="2"/>
</dbReference>
<name>A0A7R9LC19_9ACAR</name>
<dbReference type="GO" id="GO:0051015">
    <property type="term" value="F:actin filament binding"/>
    <property type="evidence" value="ECO:0007669"/>
    <property type="project" value="TreeGrafter"/>
</dbReference>
<feature type="region of interest" description="Disordered" evidence="8">
    <location>
        <begin position="1064"/>
        <end position="1087"/>
    </location>
</feature>
<dbReference type="EMBL" id="CAJPVJ010000095">
    <property type="protein sequence ID" value="CAG2160782.1"/>
    <property type="molecule type" value="Genomic_DNA"/>
</dbReference>
<dbReference type="Proteomes" id="UP000728032">
    <property type="component" value="Unassembled WGS sequence"/>
</dbReference>
<dbReference type="GO" id="GO:0007015">
    <property type="term" value="P:actin filament organization"/>
    <property type="evidence" value="ECO:0007669"/>
    <property type="project" value="TreeGrafter"/>
</dbReference>
<keyword evidence="2 6" id="KW-0067">ATP-binding</keyword>
<dbReference type="GO" id="GO:0005737">
    <property type="term" value="C:cytoplasm"/>
    <property type="evidence" value="ECO:0007669"/>
    <property type="project" value="TreeGrafter"/>
</dbReference>
<dbReference type="EMBL" id="OC914920">
    <property type="protein sequence ID" value="CAD7637526.1"/>
    <property type="molecule type" value="Genomic_DNA"/>
</dbReference>
<gene>
    <name evidence="10" type="ORF">ONB1V03_LOCUS866</name>
</gene>
<dbReference type="PROSITE" id="PS51456">
    <property type="entry name" value="MYOSIN_MOTOR"/>
    <property type="match status" value="1"/>
</dbReference>
<dbReference type="GO" id="GO:0005524">
    <property type="term" value="F:ATP binding"/>
    <property type="evidence" value="ECO:0007669"/>
    <property type="project" value="UniProtKB-UniRule"/>
</dbReference>
<dbReference type="PRINTS" id="PR00193">
    <property type="entry name" value="MYOSINHEAVY"/>
</dbReference>
<dbReference type="AlphaFoldDB" id="A0A7R9LC19"/>
<evidence type="ECO:0000313" key="11">
    <source>
        <dbReference type="Proteomes" id="UP000728032"/>
    </source>
</evidence>
<evidence type="ECO:0000256" key="7">
    <source>
        <dbReference type="SAM" id="Coils"/>
    </source>
</evidence>
<dbReference type="GO" id="GO:0003774">
    <property type="term" value="F:cytoskeletal motor activity"/>
    <property type="evidence" value="ECO:0007669"/>
    <property type="project" value="UniProtKB-UniRule"/>
</dbReference>